<reference evidence="1 2" key="1">
    <citation type="submission" date="2020-04" db="EMBL/GenBank/DDBJ databases">
        <title>Perkinsus chesapeaki whole genome sequence.</title>
        <authorList>
            <person name="Bogema D.R."/>
        </authorList>
    </citation>
    <scope>NUCLEOTIDE SEQUENCE [LARGE SCALE GENOMIC DNA]</scope>
    <source>
        <strain evidence="1">ATCC PRA-425</strain>
    </source>
</reference>
<gene>
    <name evidence="1" type="ORF">FOL47_010167</name>
</gene>
<protein>
    <submittedName>
        <fullName evidence="1">Uncharacterized protein</fullName>
    </submittedName>
</protein>
<comment type="caution">
    <text evidence="1">The sequence shown here is derived from an EMBL/GenBank/DDBJ whole genome shotgun (WGS) entry which is preliminary data.</text>
</comment>
<name>A0A7J6L4I8_PERCH</name>
<proteinExistence type="predicted"/>
<dbReference type="Proteomes" id="UP000591131">
    <property type="component" value="Unassembled WGS sequence"/>
</dbReference>
<dbReference type="AlphaFoldDB" id="A0A7J6L4I8"/>
<evidence type="ECO:0000313" key="1">
    <source>
        <dbReference type="EMBL" id="KAF4654049.1"/>
    </source>
</evidence>
<sequence length="755" mass="82990">MTELQDFKHIGVALRQVDVPVFNISENKWSCRSCLIPNDDLIDEVVTEEREIERTLTVQHIRDIRKRQSVGVICSRSADPALHSAVTSSLVLLDVAPENFDAGSVSLFYCGSDGSVVWSYCLGKESCKATEAVIGSHACISCETIVLLASSTSAENLETELEEYFLDFLPPTDEKQPRLVNCPSPTLIIVPPWNCPTIADLVPSGTSSVSALEAHMKPMESPLPGDEVEFIDAMEHPPLTPAQGLQIARLAAAPVSAHTNEEMWGCGLFVPLVYLTAMAICPAASSTEHDSPLLWFKVMLADVALAGGSRSNRSASYAACMLAARLIGRSLCEGSSASNPRLRNSVVSAIKEVAIPCQACGRPRLFHQNQSHGRYAFPDNNTIITELDDIIKRWVPRITSDVETERGGSSSLKRQLVEASHLYSSKQRISSHAGAPICILCAKVNCDRFNYSPSLNGCFPTSLWDYGRQLSHFWIARPLYVCLQCRPFIMDYCRGETNDFSALKSVESSGVIPPRVERRYPLKMGQMRSKQTINGSEEWLRYEPEAKIMIPVPDYIQSMGEVEDYVLKKGSMPQSSKRILAEGTEFASVTMSFQCVWAWFAYADKHGSTLEGIMPPTGVALGRMDLPVLYTASGGLNDRRCPVCREKVESLILGGAIKKLLGSGHASSNGTSRGLDDLQTWAGRSWLVLSVAVKRRTSRLQLAGRGRINLLLAKFHRSPKRSDRLRQIEAKASPCGLTSVCRYAKTSSELFATKA</sequence>
<keyword evidence="2" id="KW-1185">Reference proteome</keyword>
<organism evidence="1 2">
    <name type="scientific">Perkinsus chesapeaki</name>
    <name type="common">Clam parasite</name>
    <name type="synonym">Perkinsus andrewsi</name>
    <dbReference type="NCBI Taxonomy" id="330153"/>
    <lineage>
        <taxon>Eukaryota</taxon>
        <taxon>Sar</taxon>
        <taxon>Alveolata</taxon>
        <taxon>Perkinsozoa</taxon>
        <taxon>Perkinsea</taxon>
        <taxon>Perkinsida</taxon>
        <taxon>Perkinsidae</taxon>
        <taxon>Perkinsus</taxon>
    </lineage>
</organism>
<accession>A0A7J6L4I8</accession>
<evidence type="ECO:0000313" key="2">
    <source>
        <dbReference type="Proteomes" id="UP000591131"/>
    </source>
</evidence>
<dbReference type="OrthoDB" id="337284at2759"/>
<dbReference type="EMBL" id="JAAPAO010000765">
    <property type="protein sequence ID" value="KAF4654049.1"/>
    <property type="molecule type" value="Genomic_DNA"/>
</dbReference>